<evidence type="ECO:0000313" key="2">
    <source>
        <dbReference type="Proteomes" id="UP001177021"/>
    </source>
</evidence>
<evidence type="ECO:0000313" key="1">
    <source>
        <dbReference type="EMBL" id="CAJ2632343.1"/>
    </source>
</evidence>
<proteinExistence type="predicted"/>
<keyword evidence="2" id="KW-1185">Reference proteome</keyword>
<comment type="caution">
    <text evidence="1">The sequence shown here is derived from an EMBL/GenBank/DDBJ whole genome shotgun (WGS) entry which is preliminary data.</text>
</comment>
<dbReference type="EMBL" id="CASHSV030000001">
    <property type="protein sequence ID" value="CAJ2632343.1"/>
    <property type="molecule type" value="Genomic_DNA"/>
</dbReference>
<accession>A0ACB0IIZ8</accession>
<reference evidence="1" key="1">
    <citation type="submission" date="2023-10" db="EMBL/GenBank/DDBJ databases">
        <authorList>
            <person name="Rodriguez Cubillos JULIANA M."/>
            <person name="De Vega J."/>
        </authorList>
    </citation>
    <scope>NUCLEOTIDE SEQUENCE</scope>
</reference>
<protein>
    <submittedName>
        <fullName evidence="1">Uncharacterized protein</fullName>
    </submittedName>
</protein>
<gene>
    <name evidence="1" type="ORF">MILVUS5_LOCUS3671</name>
</gene>
<dbReference type="Proteomes" id="UP001177021">
    <property type="component" value="Unassembled WGS sequence"/>
</dbReference>
<name>A0ACB0IIZ8_TRIPR</name>
<sequence>MCLLEDEIESEVAQSVCVAGQIDPEARHNVDKMVNHFTDRLRDEGFDDIQGMDVEEPLVEPDDDLSSEGKNEVEAEQGPEILRPGPHGASGNQGVHSNLIPLQTASQVRHSIRPLGSKRTNSCPPTAKRSVISGPWSLEWLHDQNHGEAGVIFSACKKGMKGNHHGKRLNKIEQQDPRRRKVGGLLRHPIHSLKKVARMPSKDRREVLKVLKKSVRRRRGGDDLNRSCSVSRQESGGGSNSSGSINNDWKNWVAVQGNEQMTMDDVWGIGKAIGVKFKGDNVNMFNILSRAGKGKKEISVSWNIRGLGGLEKRKEVRKLVEDLKPFIFCIQETKLQNCDVFLGSNLWGSSSHGFSYRPSLGVSGGLLTLWDTSEVEVWSTESNESVLWCHGRFSKSGEEFSVANVYAPCDDGAKQVLWDSLSVRLRSLVGKRVCVCGDFNAVKLVDERRSSRGGHRSLDHVPFARFIEDNTLIDLPLIGRKFTWFKGDGSSMSRLDRFLLSEEWCLAWPNCRQVARLRGLSDHCPLVLSANEEDWGPRPSRMLKCWKDIPGYNQFVRDKLTSFQIDGWGGYVLKEKLKMIKAGLKEWHKTHTQNLPGRIETLIGRLSVLDEKGEEADLSEEELVELHGVSSDIHSLSRLHASISWQQSRSLWLKEGDANSKFFHSVLAERRRRNVMSVIKVNGVNIEGVIPIRQAVFSHFESHFKAPNVERPRVDDLLFKRLTQTESAGLTKPFSEAEVKSAVWDCDSYKSPGPDGINFGFIKDFWAELRGDIMRFLADFHRNGKLTKGVNSTFIALIPKIDSPQGLNDFRPISLVGSLYKILAKVLANRLHIVIGSVISESQSAFVKDRQILDGILIANEVVDEARKFKKDLMLFKVDFEKAYDSVDLGYLDDVMGRMSFPVLWRKWIRECVCTASASVLVNGSPTDEFPLQRGLRQGDPLSPFLFLVAAEGLNVLMEAMIANNLFTGYSVGEQGSMTVSHLQFADDTLLLGVKSWANVRALRAVLVLFETMSGLKVNFHKSMLVGVNISDSWLGEAASVLCCRVGKIPFLYLGLQIGGDPRRLSFWEPMLFRIKNRLSGWKSRFLSFGGRLVLLKSVLTSLPVYTLSFFKAPSGKWCWRMLVDREGLWFRVLAARYGIEGGRLRDGGRRGSSWWREISRIRDGGSEIGGRWFQEQVVKRVGDGSDTFFWTDPWVVEIPLCQRFGRLFELAETKLRTVAEMFALGWGEGGEAWVWRRQLRAWEEEMLRECQSLLLNILLQAHSTDRWQWRPDPDTGYSVKGAYQLLTSHISVTMDDADNLIWHPRVPLKVSILAWRLLRDRLPTKVNLVTRGVLSSTAHSCIFGCGETESAHHLFISCSTVGSLWDLVRSWIGIPLVGFTTLRDHFVQFVSSAGGSRARRLFLQLIWLACVWVVWAERNHRLFTGSADTPHILLDKIKLFSFRWLKTTSVTLSYNYHSWWNNIISSHSPTHEMTWLKPLVIWLKCNVDGAYVGQEESPT</sequence>
<organism evidence="1 2">
    <name type="scientific">Trifolium pratense</name>
    <name type="common">Red clover</name>
    <dbReference type="NCBI Taxonomy" id="57577"/>
    <lineage>
        <taxon>Eukaryota</taxon>
        <taxon>Viridiplantae</taxon>
        <taxon>Streptophyta</taxon>
        <taxon>Embryophyta</taxon>
        <taxon>Tracheophyta</taxon>
        <taxon>Spermatophyta</taxon>
        <taxon>Magnoliopsida</taxon>
        <taxon>eudicotyledons</taxon>
        <taxon>Gunneridae</taxon>
        <taxon>Pentapetalae</taxon>
        <taxon>rosids</taxon>
        <taxon>fabids</taxon>
        <taxon>Fabales</taxon>
        <taxon>Fabaceae</taxon>
        <taxon>Papilionoideae</taxon>
        <taxon>50 kb inversion clade</taxon>
        <taxon>NPAAA clade</taxon>
        <taxon>Hologalegina</taxon>
        <taxon>IRL clade</taxon>
        <taxon>Trifolieae</taxon>
        <taxon>Trifolium</taxon>
    </lineage>
</organism>